<dbReference type="PRINTS" id="PR00633">
    <property type="entry name" value="RCCNDNSATION"/>
</dbReference>
<feature type="compositionally biased region" description="Acidic residues" evidence="22">
    <location>
        <begin position="1207"/>
        <end position="1220"/>
    </location>
</feature>
<keyword evidence="8" id="KW-0716">Sensory transduction</keyword>
<evidence type="ECO:0000256" key="8">
    <source>
        <dbReference type="ARBA" id="ARBA00022606"/>
    </source>
</evidence>
<keyword evidence="16" id="KW-0966">Cell projection</keyword>
<dbReference type="InterPro" id="IPR051625">
    <property type="entry name" value="Signaling_Regulatory_Domain"/>
</dbReference>
<gene>
    <name evidence="24" type="primary">RPGR</name>
</gene>
<dbReference type="GO" id="GO:0071482">
    <property type="term" value="P:cellular response to light stimulus"/>
    <property type="evidence" value="ECO:0007669"/>
    <property type="project" value="Ensembl"/>
</dbReference>
<dbReference type="InParanoid" id="G1KQ66"/>
<dbReference type="GO" id="GO:0060271">
    <property type="term" value="P:cilium assembly"/>
    <property type="evidence" value="ECO:0007669"/>
    <property type="project" value="Ensembl"/>
</dbReference>
<keyword evidence="5" id="KW-0488">Methylation</keyword>
<dbReference type="GeneTree" id="ENSGT00940000159616"/>
<keyword evidence="7" id="KW-0597">Phosphoprotein</keyword>
<evidence type="ECO:0000256" key="9">
    <source>
        <dbReference type="ARBA" id="ARBA00022658"/>
    </source>
</evidence>
<dbReference type="GO" id="GO:0005813">
    <property type="term" value="C:centrosome"/>
    <property type="evidence" value="ECO:0007669"/>
    <property type="project" value="UniProtKB-SubCell"/>
</dbReference>
<evidence type="ECO:0000313" key="24">
    <source>
        <dbReference type="Ensembl" id="ENSACAP00000014416.3"/>
    </source>
</evidence>
<evidence type="ECO:0000256" key="13">
    <source>
        <dbReference type="ARBA" id="ARBA00023034"/>
    </source>
</evidence>
<evidence type="ECO:0000256" key="1">
    <source>
        <dbReference type="ARBA" id="ARBA00004120"/>
    </source>
</evidence>
<feature type="compositionally biased region" description="Basic and acidic residues" evidence="22">
    <location>
        <begin position="869"/>
        <end position="900"/>
    </location>
</feature>
<dbReference type="GO" id="GO:0042462">
    <property type="term" value="P:eye photoreceptor cell development"/>
    <property type="evidence" value="ECO:0007669"/>
    <property type="project" value="Ensembl"/>
</dbReference>
<evidence type="ECO:0000256" key="11">
    <source>
        <dbReference type="ARBA" id="ARBA00022794"/>
    </source>
</evidence>
<dbReference type="GO" id="GO:0036126">
    <property type="term" value="C:sperm flagellum"/>
    <property type="evidence" value="ECO:0007669"/>
    <property type="project" value="Ensembl"/>
</dbReference>
<feature type="compositionally biased region" description="Acidic residues" evidence="22">
    <location>
        <begin position="978"/>
        <end position="993"/>
    </location>
</feature>
<dbReference type="Gene3D" id="2.130.10.30">
    <property type="entry name" value="Regulator of chromosome condensation 1/beta-lactamase-inhibitor protein II"/>
    <property type="match status" value="1"/>
</dbReference>
<keyword evidence="6" id="KW-0963">Cytoplasm</keyword>
<dbReference type="Pfam" id="PF25390">
    <property type="entry name" value="WD40_RLD"/>
    <property type="match status" value="1"/>
</dbReference>
<dbReference type="PANTHER" id="PTHR22872">
    <property type="entry name" value="BTK-BINDING PROTEIN-RELATED"/>
    <property type="match status" value="1"/>
</dbReference>
<keyword evidence="9" id="KW-0344">Guanine-nucleotide releasing factor</keyword>
<dbReference type="GO" id="GO:0005085">
    <property type="term" value="F:guanyl-nucleotide exchange factor activity"/>
    <property type="evidence" value="ECO:0007669"/>
    <property type="project" value="UniProtKB-KW"/>
</dbReference>
<proteinExistence type="predicted"/>
<evidence type="ECO:0000256" key="12">
    <source>
        <dbReference type="ARBA" id="ARBA00022846"/>
    </source>
</evidence>
<keyword evidence="18" id="KW-0636">Prenylation</keyword>
<keyword evidence="14" id="KW-0969">Cilium</keyword>
<feature type="compositionally biased region" description="Basic and acidic residues" evidence="22">
    <location>
        <begin position="1253"/>
        <end position="1267"/>
    </location>
</feature>
<dbReference type="GO" id="GO:0001750">
    <property type="term" value="C:photoreceptor outer segment"/>
    <property type="evidence" value="ECO:0007669"/>
    <property type="project" value="Ensembl"/>
</dbReference>
<feature type="compositionally biased region" description="Basic and acidic residues" evidence="22">
    <location>
        <begin position="1015"/>
        <end position="1029"/>
    </location>
</feature>
<evidence type="ECO:0000256" key="5">
    <source>
        <dbReference type="ARBA" id="ARBA00022481"/>
    </source>
</evidence>
<dbReference type="GO" id="GO:0060042">
    <property type="term" value="P:retina morphogenesis in camera-type eye"/>
    <property type="evidence" value="ECO:0007669"/>
    <property type="project" value="Ensembl"/>
</dbReference>
<keyword evidence="15" id="KW-0206">Cytoskeleton</keyword>
<evidence type="ECO:0000256" key="2">
    <source>
        <dbReference type="ARBA" id="ARBA00004300"/>
    </source>
</evidence>
<dbReference type="PROSITE" id="PS00626">
    <property type="entry name" value="RCC1_2"/>
    <property type="match status" value="3"/>
</dbReference>
<evidence type="ECO:0000256" key="20">
    <source>
        <dbReference type="ARBA" id="ARBA00073293"/>
    </source>
</evidence>
<dbReference type="GO" id="GO:0097499">
    <property type="term" value="P:protein localization to non-motile cilium"/>
    <property type="evidence" value="ECO:0007669"/>
    <property type="project" value="Ensembl"/>
</dbReference>
<dbReference type="GO" id="GO:0007601">
    <property type="term" value="P:visual perception"/>
    <property type="evidence" value="ECO:0007669"/>
    <property type="project" value="UniProtKB-KW"/>
</dbReference>
<dbReference type="Pfam" id="PF00415">
    <property type="entry name" value="RCC1"/>
    <property type="match status" value="1"/>
</dbReference>
<keyword evidence="25" id="KW-1185">Reference proteome</keyword>
<dbReference type="Bgee" id="ENSACAG00000014702">
    <property type="expression patterns" value="Expressed in forelimb bud and 13 other cell types or tissues"/>
</dbReference>
<evidence type="ECO:0000313" key="25">
    <source>
        <dbReference type="Proteomes" id="UP000001646"/>
    </source>
</evidence>
<keyword evidence="17" id="KW-0449">Lipoprotein</keyword>
<evidence type="ECO:0000256" key="22">
    <source>
        <dbReference type="SAM" id="MobiDB-lite"/>
    </source>
</evidence>
<keyword evidence="10" id="KW-0677">Repeat</keyword>
<evidence type="ECO:0000256" key="3">
    <source>
        <dbReference type="ARBA" id="ARBA00004555"/>
    </source>
</evidence>
<dbReference type="InterPro" id="IPR058923">
    <property type="entry name" value="RCC1-like_dom"/>
</dbReference>
<feature type="compositionally biased region" description="Acidic residues" evidence="22">
    <location>
        <begin position="901"/>
        <end position="911"/>
    </location>
</feature>
<dbReference type="GO" id="GO:0010508">
    <property type="term" value="P:positive regulation of autophagy"/>
    <property type="evidence" value="ECO:0007669"/>
    <property type="project" value="Ensembl"/>
</dbReference>
<reference evidence="24 25" key="1">
    <citation type="submission" date="2009-12" db="EMBL/GenBank/DDBJ databases">
        <title>The Genome Sequence of Anolis carolinensis (Green Anole Lizard).</title>
        <authorList>
            <consortium name="The Genome Sequencing Platform"/>
            <person name="Di Palma F."/>
            <person name="Alfoldi J."/>
            <person name="Heiman D."/>
            <person name="Young S."/>
            <person name="Grabherr M."/>
            <person name="Johnson J."/>
            <person name="Lander E.S."/>
            <person name="Lindblad-Toh K."/>
        </authorList>
    </citation>
    <scope>NUCLEOTIDE SEQUENCE [LARGE SCALE GENOMIC DNA]</scope>
    <source>
        <strain evidence="24 25">JBL SC #1</strain>
    </source>
</reference>
<dbReference type="Proteomes" id="UP000001646">
    <property type="component" value="Chromosome 3"/>
</dbReference>
<feature type="repeat" description="RCC1" evidence="21">
    <location>
        <begin position="302"/>
        <end position="354"/>
    </location>
</feature>
<evidence type="ECO:0000256" key="14">
    <source>
        <dbReference type="ARBA" id="ARBA00023069"/>
    </source>
</evidence>
<evidence type="ECO:0000256" key="18">
    <source>
        <dbReference type="ARBA" id="ARBA00023289"/>
    </source>
</evidence>
<evidence type="ECO:0000256" key="17">
    <source>
        <dbReference type="ARBA" id="ARBA00023288"/>
    </source>
</evidence>
<accession>G1KQ66</accession>
<evidence type="ECO:0000256" key="10">
    <source>
        <dbReference type="ARBA" id="ARBA00022737"/>
    </source>
</evidence>
<evidence type="ECO:0000256" key="4">
    <source>
        <dbReference type="ARBA" id="ARBA00004611"/>
    </source>
</evidence>
<reference evidence="24" key="3">
    <citation type="submission" date="2025-09" db="UniProtKB">
        <authorList>
            <consortium name="Ensembl"/>
        </authorList>
    </citation>
    <scope>IDENTIFICATION</scope>
</reference>
<feature type="domain" description="RCC1-like" evidence="23">
    <location>
        <begin position="120"/>
        <end position="382"/>
    </location>
</feature>
<dbReference type="PROSITE" id="PS50012">
    <property type="entry name" value="RCC1_3"/>
    <property type="match status" value="6"/>
</dbReference>
<feature type="repeat" description="RCC1" evidence="21">
    <location>
        <begin position="199"/>
        <end position="251"/>
    </location>
</feature>
<dbReference type="eggNOG" id="KOG1426">
    <property type="taxonomic scope" value="Eukaryota"/>
</dbReference>
<dbReference type="InterPro" id="IPR009091">
    <property type="entry name" value="RCC1/BLIP-II"/>
</dbReference>
<feature type="repeat" description="RCC1" evidence="21">
    <location>
        <begin position="354"/>
        <end position="406"/>
    </location>
</feature>
<feature type="compositionally biased region" description="Acidic residues" evidence="22">
    <location>
        <begin position="1065"/>
        <end position="1198"/>
    </location>
</feature>
<dbReference type="SUPFAM" id="SSF50985">
    <property type="entry name" value="RCC1/BLIP-II"/>
    <property type="match status" value="1"/>
</dbReference>
<keyword evidence="11" id="KW-0970">Cilium biogenesis/degradation</keyword>
<dbReference type="Ensembl" id="ENSACAT00000014711.3">
    <property type="protein sequence ID" value="ENSACAP00000014416.3"/>
    <property type="gene ID" value="ENSACAG00000014702.3"/>
</dbReference>
<keyword evidence="19" id="KW-0844">Vision</keyword>
<evidence type="ECO:0000259" key="23">
    <source>
        <dbReference type="Pfam" id="PF25390"/>
    </source>
</evidence>
<sequence>MRIFGPMSKYLSFEVFWTSAPRIPDNWPRQRRLLGVEVQRPGLHLEERRSRELPRRLEARPPLSMVKAASVARDRGFVYFRRREAPPLSRLRAMGEAEEQVPESGAVFTFGKCKFAENVPSKFWFKNDKPLHISCGDEHTSVVTENGKLYMFGSNNWGQLGFGSKNAVNKPTCVKALKPEKVKLAACGRNHTLICTEQGNVYAAGGNSEGQLGLGDTEERSTFHLISFFTKQHKIKQLAAGSYTSAVLTEDGQLVMWGDNSEGQIGLGDKAYVSVPHQVDIGKPVSCISCGYYHSALITQDGELYTFGEPENGKLGLSPKQLKNHKLPQLVSGISGKVSKVACGGGHTVVLAEGDVYTFGLGQYGQLGHGTFVFETSEPKTVDHLGKHKICHIACGENHTALITENGLMYTFGDGRHGKLGLGEENYTNQFVPTLCSNFLRFIVHSVACGGCHMLVFASPRHKESDKRHTTDQNEHSLSKIFTEIGEDTLEIETFHRTLSARVRRREKEKSPEQFNRLVRTLPPLGESFLKPASNGISATVPLGISRANHSESQTAEREKEAESAFDYETGDKKEENSGTDESSTEDDSDENEGRTLGDTTDVLNMTHVMRLNPSDQTLELAPIQKDKKKNKNAKVNIDGKGGLKKSDLSQVQKGLKSDETSSEVEPTHSECLGEDHTTEKSSYDAFVRKIKAGKNYTKTKSEQSIAVSAMKCDTQQTLIKEFKGMKRKEVGEINSRLTQQEIPLSLSRDDRTDTLFVDHQEEKAKAKAMKPDKCGTIYVEATESKKQQSELKHKEKIMKQIAVTVSSSSSEETSNGSAKYVLQINQYNYENMSQSEMKIKNRNIQQDEKQYAYKKRGHFEDTSEQEEIDKRMNIEEKSDKDVQTEDNMESKEGSEKSEMVVEEAEGEEQDEKVSEKESEGDGGENVISENHKEDVIVAMDRDEEDQLQSDAENRAKLEDGLEGNHQVRSPEEKNDTDAEQEENEEEALEEVEKEGKSENIPEGTFVDGIVEEEQEKHSWEKEQEKVNEEEKEESYEESRDGKEEVGEGKGDGKEQKAEEKESEKENEEGEEEEGEGMEEEENMEEEGIEEEEDEEEDETEEEAEAEEEGVEEEEEEVGEMMEEEEEVEEEEEEEEGVEEDEEEQKSVEEEEIEEEEEAEEEEEEEAEEEEEEEAEEEEEEEEDLEEEGKEEENEEEMENKSVEESERGEEEEEEEEDEDEVKKKDSQEEGEDEHEEEEEEEEKVGRKAKGHKQQDNNKSRKLETNGKIKIPKQKVTSKQHAVNGLQHSQQFWNNVLPHYLTLK</sequence>
<dbReference type="STRING" id="28377.ENSACAP00000014416"/>
<comment type="subcellular location">
    <subcellularLocation>
        <location evidence="1">Cytoplasm</location>
        <location evidence="1">Cytoskeleton</location>
        <location evidence="1">Cilium basal body</location>
    </subcellularLocation>
    <subcellularLocation>
        <location evidence="4">Cytoplasm</location>
        <location evidence="4">Cytoskeleton</location>
        <location evidence="4">Flagellum axoneme</location>
    </subcellularLocation>
    <subcellularLocation>
        <location evidence="2">Cytoplasm</location>
        <location evidence="2">Cytoskeleton</location>
        <location evidence="2">Microtubule organizing center</location>
        <location evidence="2">Centrosome</location>
    </subcellularLocation>
    <subcellularLocation>
        <location evidence="3">Golgi apparatus</location>
    </subcellularLocation>
</comment>
<evidence type="ECO:0000256" key="16">
    <source>
        <dbReference type="ARBA" id="ARBA00023273"/>
    </source>
</evidence>
<feature type="compositionally biased region" description="Acidic residues" evidence="22">
    <location>
        <begin position="1229"/>
        <end position="1243"/>
    </location>
</feature>
<feature type="region of interest" description="Disordered" evidence="22">
    <location>
        <begin position="850"/>
        <end position="1283"/>
    </location>
</feature>
<dbReference type="PANTHER" id="PTHR22872:SF9">
    <property type="entry name" value="X-LINKED RETINITIS PIGMENTOSA GTPASE REGULATOR"/>
    <property type="match status" value="1"/>
</dbReference>
<evidence type="ECO:0000256" key="19">
    <source>
        <dbReference type="ARBA" id="ARBA00023305"/>
    </source>
</evidence>
<dbReference type="GO" id="GO:0042073">
    <property type="term" value="P:intraciliary transport"/>
    <property type="evidence" value="ECO:0007669"/>
    <property type="project" value="Ensembl"/>
</dbReference>
<reference evidence="24" key="2">
    <citation type="submission" date="2025-08" db="UniProtKB">
        <authorList>
            <consortium name="Ensembl"/>
        </authorList>
    </citation>
    <scope>IDENTIFICATION</scope>
</reference>
<name>G1KQ66_ANOCA</name>
<dbReference type="HOGENOM" id="CLU_005210_5_0_1"/>
<feature type="compositionally biased region" description="Basic and acidic residues" evidence="22">
    <location>
        <begin position="656"/>
        <end position="679"/>
    </location>
</feature>
<organism evidence="24 25">
    <name type="scientific">Anolis carolinensis</name>
    <name type="common">Green anole</name>
    <name type="synonym">American chameleon</name>
    <dbReference type="NCBI Taxonomy" id="28377"/>
    <lineage>
        <taxon>Eukaryota</taxon>
        <taxon>Metazoa</taxon>
        <taxon>Chordata</taxon>
        <taxon>Craniata</taxon>
        <taxon>Vertebrata</taxon>
        <taxon>Euteleostomi</taxon>
        <taxon>Lepidosauria</taxon>
        <taxon>Squamata</taxon>
        <taxon>Bifurcata</taxon>
        <taxon>Unidentata</taxon>
        <taxon>Episquamata</taxon>
        <taxon>Toxicofera</taxon>
        <taxon>Iguania</taxon>
        <taxon>Dactyloidae</taxon>
        <taxon>Anolis</taxon>
    </lineage>
</organism>
<feature type="repeat" description="RCC1" evidence="21">
    <location>
        <begin position="407"/>
        <end position="460"/>
    </location>
</feature>
<feature type="repeat" description="RCC1" evidence="21">
    <location>
        <begin position="147"/>
        <end position="198"/>
    </location>
</feature>
<feature type="region of interest" description="Disordered" evidence="22">
    <location>
        <begin position="549"/>
        <end position="679"/>
    </location>
</feature>
<protein>
    <recommendedName>
        <fullName evidence="20">X-linked retinitis pigmentosa GTPase regulator</fullName>
    </recommendedName>
</protein>
<dbReference type="GO" id="GO:0005794">
    <property type="term" value="C:Golgi apparatus"/>
    <property type="evidence" value="ECO:0007669"/>
    <property type="project" value="UniProtKB-SubCell"/>
</dbReference>
<keyword evidence="13" id="KW-0333">Golgi apparatus</keyword>
<keyword evidence="12" id="KW-0282">Flagellum</keyword>
<dbReference type="FunFam" id="2.130.10.30:FF:000013">
    <property type="entry name" value="Retinitis pigmentosa GTPase regulator isoform 1"/>
    <property type="match status" value="1"/>
</dbReference>
<evidence type="ECO:0000256" key="21">
    <source>
        <dbReference type="PROSITE-ProRule" id="PRU00235"/>
    </source>
</evidence>
<feature type="repeat" description="RCC1" evidence="21">
    <location>
        <begin position="252"/>
        <end position="301"/>
    </location>
</feature>
<evidence type="ECO:0000256" key="6">
    <source>
        <dbReference type="ARBA" id="ARBA00022490"/>
    </source>
</evidence>
<feature type="compositionally biased region" description="Basic and acidic residues" evidence="22">
    <location>
        <begin position="1037"/>
        <end position="1064"/>
    </location>
</feature>
<dbReference type="GO" id="GO:0036064">
    <property type="term" value="C:ciliary basal body"/>
    <property type="evidence" value="ECO:0007669"/>
    <property type="project" value="Ensembl"/>
</dbReference>
<evidence type="ECO:0000256" key="7">
    <source>
        <dbReference type="ARBA" id="ARBA00022553"/>
    </source>
</evidence>
<dbReference type="GO" id="GO:0120206">
    <property type="term" value="C:photoreceptor distal connecting cilium"/>
    <property type="evidence" value="ECO:0007669"/>
    <property type="project" value="Ensembl"/>
</dbReference>
<dbReference type="InterPro" id="IPR000408">
    <property type="entry name" value="Reg_chr_condens"/>
</dbReference>
<evidence type="ECO:0000256" key="15">
    <source>
        <dbReference type="ARBA" id="ARBA00023212"/>
    </source>
</evidence>